<dbReference type="Gene3D" id="1.10.10.10">
    <property type="entry name" value="Winged helix-like DNA-binding domain superfamily/Winged helix DNA-binding domain"/>
    <property type="match status" value="1"/>
</dbReference>
<reference evidence="2" key="1">
    <citation type="submission" date="2022-11" db="EMBL/GenBank/DDBJ databases">
        <title>Hoeflea poritis sp. nov., isolated from scleractinian coral Porites lutea.</title>
        <authorList>
            <person name="Zhang G."/>
            <person name="Wei Q."/>
            <person name="Cai L."/>
        </authorList>
    </citation>
    <scope>NUCLEOTIDE SEQUENCE</scope>
    <source>
        <strain evidence="2">E7-10</strain>
    </source>
</reference>
<dbReference type="EMBL" id="JAPJZH010000022">
    <property type="protein sequence ID" value="MDA4848403.1"/>
    <property type="molecule type" value="Genomic_DNA"/>
</dbReference>
<organism evidence="2 3">
    <name type="scientific">Hoeflea poritis</name>
    <dbReference type="NCBI Taxonomy" id="2993659"/>
    <lineage>
        <taxon>Bacteria</taxon>
        <taxon>Pseudomonadati</taxon>
        <taxon>Pseudomonadota</taxon>
        <taxon>Alphaproteobacteria</taxon>
        <taxon>Hyphomicrobiales</taxon>
        <taxon>Rhizobiaceae</taxon>
        <taxon>Hoeflea</taxon>
    </lineage>
</organism>
<evidence type="ECO:0000259" key="1">
    <source>
        <dbReference type="PROSITE" id="PS50043"/>
    </source>
</evidence>
<gene>
    <name evidence="2" type="ORF">OOZ53_23800</name>
</gene>
<evidence type="ECO:0000313" key="3">
    <source>
        <dbReference type="Proteomes" id="UP001148313"/>
    </source>
</evidence>
<dbReference type="PROSITE" id="PS50043">
    <property type="entry name" value="HTH_LUXR_2"/>
    <property type="match status" value="1"/>
</dbReference>
<dbReference type="Pfam" id="PF00196">
    <property type="entry name" value="GerE"/>
    <property type="match status" value="1"/>
</dbReference>
<dbReference type="Proteomes" id="UP001148313">
    <property type="component" value="Unassembled WGS sequence"/>
</dbReference>
<sequence>MYHTVFNELVGKIYDCAVDPDQWVDTLTAIRDEMDLAFVSMNYMAFPTASTDAVPEMEIFNTDWDQDWLDSLPALVPLIPKWEEMRNAEMDEPVSQLSLMDEAAFRQSEFCKKWVEPQGLRDTFNLKVIDRKLQIGMVSATTYVERDLFSKRDYELLKHLSPHLRRSMLISDVVEEQRSWIKLFGGVLDKLDAAVFLVGAGSRIFYHNELAEELLSTASCLTCRSGQLKPVSETIADAFAATIRRACSPQDEELGYRGNGMILPGKEGDFANIYVLPLGRSERRRALGPGNAAVFATTDRSDNPLEIEVLSAFSGLTTSEARIALLIAKGKSTRETAQARNITISTLRTHLANIYAKTGVHNQAGLSAYVNRFKLPIR</sequence>
<comment type="caution">
    <text evidence="2">The sequence shown here is derived from an EMBL/GenBank/DDBJ whole genome shotgun (WGS) entry which is preliminary data.</text>
</comment>
<protein>
    <submittedName>
        <fullName evidence="2">Helix-turn-helix transcriptional regulator</fullName>
    </submittedName>
</protein>
<dbReference type="SMART" id="SM00421">
    <property type="entry name" value="HTH_LUXR"/>
    <property type="match status" value="1"/>
</dbReference>
<dbReference type="CDD" id="cd06170">
    <property type="entry name" value="LuxR_C_like"/>
    <property type="match status" value="1"/>
</dbReference>
<evidence type="ECO:0000313" key="2">
    <source>
        <dbReference type="EMBL" id="MDA4848403.1"/>
    </source>
</evidence>
<dbReference type="SUPFAM" id="SSF46894">
    <property type="entry name" value="C-terminal effector domain of the bipartite response regulators"/>
    <property type="match status" value="1"/>
</dbReference>
<proteinExistence type="predicted"/>
<dbReference type="InterPro" id="IPR016032">
    <property type="entry name" value="Sig_transdc_resp-reg_C-effctor"/>
</dbReference>
<dbReference type="RefSeq" id="WP_271092266.1">
    <property type="nucleotide sequence ID" value="NZ_JAPJZH010000022.1"/>
</dbReference>
<dbReference type="PRINTS" id="PR00038">
    <property type="entry name" value="HTHLUXR"/>
</dbReference>
<keyword evidence="3" id="KW-1185">Reference proteome</keyword>
<feature type="domain" description="HTH luxR-type" evidence="1">
    <location>
        <begin position="309"/>
        <end position="374"/>
    </location>
</feature>
<dbReference type="InterPro" id="IPR036388">
    <property type="entry name" value="WH-like_DNA-bd_sf"/>
</dbReference>
<dbReference type="InterPro" id="IPR000792">
    <property type="entry name" value="Tscrpt_reg_LuxR_C"/>
</dbReference>
<name>A0ABT4VUL0_9HYPH</name>
<accession>A0ABT4VUL0</accession>